<keyword evidence="1" id="KW-0812">Transmembrane</keyword>
<keyword evidence="1" id="KW-0472">Membrane</keyword>
<gene>
    <name evidence="2" type="ORF">DTL3_0028</name>
</gene>
<feature type="transmembrane region" description="Helical" evidence="1">
    <location>
        <begin position="12"/>
        <end position="37"/>
    </location>
</feature>
<protein>
    <submittedName>
        <fullName evidence="2">Putative membrane protein</fullName>
    </submittedName>
</protein>
<dbReference type="EMBL" id="LN824141">
    <property type="protein sequence ID" value="CEP77362.1"/>
    <property type="molecule type" value="Genomic_DNA"/>
</dbReference>
<dbReference type="OrthoDB" id="47693at2"/>
<dbReference type="HOGENOM" id="CLU_1755836_0_0_0"/>
<evidence type="ECO:0000256" key="1">
    <source>
        <dbReference type="SAM" id="Phobius"/>
    </source>
</evidence>
<accession>A0A0C7NN69</accession>
<evidence type="ECO:0000313" key="2">
    <source>
        <dbReference type="EMBL" id="CEP77362.1"/>
    </source>
</evidence>
<keyword evidence="3" id="KW-1185">Reference proteome</keyword>
<sequence length="148" mass="16783">MKRKEGFLLVESIFELFIVSISMLIVLSTFIGTFFLLKDALEEIIDLNILSNTVMEIIIVSKNEMKNVTSLSSGQFSSSILGDSVEGGKVGFSFDSLTQKLLRYKYSNITKGYTFISQKITAFSYDGKFIIVTLDRDYIIKLFVKDLR</sequence>
<dbReference type="AlphaFoldDB" id="A0A0C7NN69"/>
<keyword evidence="1" id="KW-1133">Transmembrane helix</keyword>
<dbReference type="Proteomes" id="UP000032809">
    <property type="component" value="Chromosome I"/>
</dbReference>
<reference evidence="3" key="1">
    <citation type="submission" date="2014-11" db="EMBL/GenBank/DDBJ databases">
        <authorList>
            <person name="Wibberg D."/>
        </authorList>
    </citation>
    <scope>NUCLEOTIDE SEQUENCE [LARGE SCALE GENOMIC DNA]</scope>
    <source>
        <strain evidence="3">L3</strain>
    </source>
</reference>
<proteinExistence type="predicted"/>
<name>A0A0C7NN69_DEFTU</name>
<dbReference type="STRING" id="1006576.DTL3_0028"/>
<dbReference type="RefSeq" id="WP_045087001.1">
    <property type="nucleotide sequence ID" value="NZ_LN824141.1"/>
</dbReference>
<organism evidence="2 3">
    <name type="scientific">Defluviitoga tunisiensis</name>
    <dbReference type="NCBI Taxonomy" id="1006576"/>
    <lineage>
        <taxon>Bacteria</taxon>
        <taxon>Thermotogati</taxon>
        <taxon>Thermotogota</taxon>
        <taxon>Thermotogae</taxon>
        <taxon>Petrotogales</taxon>
        <taxon>Petrotogaceae</taxon>
        <taxon>Defluviitoga</taxon>
    </lineage>
</organism>
<evidence type="ECO:0000313" key="3">
    <source>
        <dbReference type="Proteomes" id="UP000032809"/>
    </source>
</evidence>
<dbReference type="KEGG" id="dtn:DTL3_0028"/>